<feature type="transmembrane region" description="Helical" evidence="5">
    <location>
        <begin position="249"/>
        <end position="273"/>
    </location>
</feature>
<evidence type="ECO:0000256" key="3">
    <source>
        <dbReference type="ARBA" id="ARBA00022989"/>
    </source>
</evidence>
<protein>
    <submittedName>
        <fullName evidence="7">MFS transporter</fullName>
    </submittedName>
</protein>
<sequence length="395" mass="43039">MKNSMSWLQIGVVSLCFLLNFNDGIDVLLVSFAGEHIMKEWGLNNAQLGYVFSAGLAGMTAGCFLIAPLGDQWGRRKVFLGSLFLISVGMLLVYFAPSLNALLVFRFITGLGIGGILPNLATVASEFSTDKTRDFNVGIVQGGWPLGAILTGFVVAWVFPLLGWRATFLIASAFSFALLLLVYFFLPESPGFVPESKHSKTKIKELFTPEYRTATLLLWTAIFFGFLTLYTLISWVPTLAKQSGMPFELATYVGMTLNFGAFTGVFVMGLAISKIGIKKTMTLFFIIAFVLMNFYGNVKLDYVINLTLVFFIGFLVQGGFNSFYPAATRIYPAAIRSTGVGLAMGAGRFGAILGPTVFGLLTDSGMSVAGRFLIFSLPILVAVFLLHKIKSKELS</sequence>
<feature type="domain" description="Major facilitator superfamily (MFS) profile" evidence="6">
    <location>
        <begin position="12"/>
        <end position="394"/>
    </location>
</feature>
<feature type="transmembrane region" description="Helical" evidence="5">
    <location>
        <begin position="216"/>
        <end position="237"/>
    </location>
</feature>
<feature type="transmembrane region" description="Helical" evidence="5">
    <location>
        <begin position="302"/>
        <end position="327"/>
    </location>
</feature>
<feature type="transmembrane region" description="Helical" evidence="5">
    <location>
        <begin position="166"/>
        <end position="186"/>
    </location>
</feature>
<proteinExistence type="predicted"/>
<feature type="transmembrane region" description="Helical" evidence="5">
    <location>
        <begin position="135"/>
        <end position="160"/>
    </location>
</feature>
<evidence type="ECO:0000259" key="6">
    <source>
        <dbReference type="PROSITE" id="PS50850"/>
    </source>
</evidence>
<dbReference type="RefSeq" id="WP_130922582.1">
    <property type="nucleotide sequence ID" value="NZ_JAANOM010000002.1"/>
</dbReference>
<gene>
    <name evidence="7" type="ORF">EWU20_02285</name>
</gene>
<dbReference type="OrthoDB" id="9787026at2"/>
<feature type="transmembrane region" description="Helical" evidence="5">
    <location>
        <begin position="280"/>
        <end position="296"/>
    </location>
</feature>
<comment type="subcellular location">
    <subcellularLocation>
        <location evidence="1">Membrane</location>
        <topology evidence="1">Multi-pass membrane protein</topology>
    </subcellularLocation>
</comment>
<dbReference type="Pfam" id="PF07690">
    <property type="entry name" value="MFS_1"/>
    <property type="match status" value="1"/>
</dbReference>
<dbReference type="InterPro" id="IPR011701">
    <property type="entry name" value="MFS"/>
</dbReference>
<dbReference type="CDD" id="cd17365">
    <property type="entry name" value="MFS_PcaK_like"/>
    <property type="match status" value="1"/>
</dbReference>
<feature type="transmembrane region" description="Helical" evidence="5">
    <location>
        <begin position="368"/>
        <end position="386"/>
    </location>
</feature>
<name>A0A4Q9BJ85_9BACT</name>
<keyword evidence="3 5" id="KW-1133">Transmembrane helix</keyword>
<dbReference type="InterPro" id="IPR036259">
    <property type="entry name" value="MFS_trans_sf"/>
</dbReference>
<dbReference type="AlphaFoldDB" id="A0A4Q9BJ85"/>
<accession>A0A4Q9BJ85</accession>
<comment type="caution">
    <text evidence="7">The sequence shown here is derived from an EMBL/GenBank/DDBJ whole genome shotgun (WGS) entry which is preliminary data.</text>
</comment>
<dbReference type="GO" id="GO:0005886">
    <property type="term" value="C:plasma membrane"/>
    <property type="evidence" value="ECO:0007669"/>
    <property type="project" value="TreeGrafter"/>
</dbReference>
<evidence type="ECO:0000256" key="5">
    <source>
        <dbReference type="SAM" id="Phobius"/>
    </source>
</evidence>
<dbReference type="EMBL" id="SEWY01000001">
    <property type="protein sequence ID" value="TBH75428.1"/>
    <property type="molecule type" value="Genomic_DNA"/>
</dbReference>
<evidence type="ECO:0000313" key="7">
    <source>
        <dbReference type="EMBL" id="TBH75428.1"/>
    </source>
</evidence>
<reference evidence="7 8" key="1">
    <citation type="submission" date="2019-02" db="EMBL/GenBank/DDBJ databases">
        <title>Genome of a new Bacteroidetes strain.</title>
        <authorList>
            <person name="Pitt A."/>
        </authorList>
    </citation>
    <scope>NUCLEOTIDE SEQUENCE [LARGE SCALE GENOMIC DNA]</scope>
    <source>
        <strain evidence="7 8">103A-SOEBACH</strain>
    </source>
</reference>
<dbReference type="SUPFAM" id="SSF103473">
    <property type="entry name" value="MFS general substrate transporter"/>
    <property type="match status" value="1"/>
</dbReference>
<feature type="transmembrane region" description="Helical" evidence="5">
    <location>
        <begin position="339"/>
        <end position="362"/>
    </location>
</feature>
<keyword evidence="4 5" id="KW-0472">Membrane</keyword>
<evidence type="ECO:0000313" key="8">
    <source>
        <dbReference type="Proteomes" id="UP000293583"/>
    </source>
</evidence>
<evidence type="ECO:0000256" key="2">
    <source>
        <dbReference type="ARBA" id="ARBA00022692"/>
    </source>
</evidence>
<organism evidence="7 8">
    <name type="scientific">Aquirufa antheringensis</name>
    <dbReference type="NCBI Taxonomy" id="2516559"/>
    <lineage>
        <taxon>Bacteria</taxon>
        <taxon>Pseudomonadati</taxon>
        <taxon>Bacteroidota</taxon>
        <taxon>Cytophagia</taxon>
        <taxon>Cytophagales</taxon>
        <taxon>Flectobacillaceae</taxon>
        <taxon>Aquirufa</taxon>
    </lineage>
</organism>
<dbReference type="PROSITE" id="PS50850">
    <property type="entry name" value="MFS"/>
    <property type="match status" value="1"/>
</dbReference>
<dbReference type="Gene3D" id="1.20.1250.20">
    <property type="entry name" value="MFS general substrate transporter like domains"/>
    <property type="match status" value="2"/>
</dbReference>
<dbReference type="InterPro" id="IPR020846">
    <property type="entry name" value="MFS_dom"/>
</dbReference>
<keyword evidence="8" id="KW-1185">Reference proteome</keyword>
<dbReference type="PANTHER" id="PTHR23508:SF10">
    <property type="entry name" value="CARBOXYLIC ACID TRANSPORTER PROTEIN HOMOLOG"/>
    <property type="match status" value="1"/>
</dbReference>
<feature type="transmembrane region" description="Helical" evidence="5">
    <location>
        <begin position="48"/>
        <end position="66"/>
    </location>
</feature>
<evidence type="ECO:0000256" key="1">
    <source>
        <dbReference type="ARBA" id="ARBA00004141"/>
    </source>
</evidence>
<dbReference type="Proteomes" id="UP000293583">
    <property type="component" value="Unassembled WGS sequence"/>
</dbReference>
<feature type="transmembrane region" description="Helical" evidence="5">
    <location>
        <begin position="103"/>
        <end position="123"/>
    </location>
</feature>
<dbReference type="GO" id="GO:0046943">
    <property type="term" value="F:carboxylic acid transmembrane transporter activity"/>
    <property type="evidence" value="ECO:0007669"/>
    <property type="project" value="TreeGrafter"/>
</dbReference>
<evidence type="ECO:0000256" key="4">
    <source>
        <dbReference type="ARBA" id="ARBA00023136"/>
    </source>
</evidence>
<feature type="transmembrane region" description="Helical" evidence="5">
    <location>
        <begin position="78"/>
        <end position="97"/>
    </location>
</feature>
<dbReference type="PANTHER" id="PTHR23508">
    <property type="entry name" value="CARBOXYLIC ACID TRANSPORTER PROTEIN HOMOLOG"/>
    <property type="match status" value="1"/>
</dbReference>
<keyword evidence="2 5" id="KW-0812">Transmembrane</keyword>